<gene>
    <name evidence="3" type="ORF">GSMUA_218290.1</name>
</gene>
<proteinExistence type="predicted"/>
<feature type="domain" description="DUF8204" evidence="2">
    <location>
        <begin position="62"/>
        <end position="153"/>
    </location>
</feature>
<dbReference type="Pfam" id="PF26631">
    <property type="entry name" value="DUF8204"/>
    <property type="match status" value="1"/>
</dbReference>
<sequence length="238" mass="25885">QIRAAVVLSSDQALPTAKAERSIDCGVRGGRMAESADEGGSRDPALGADGDPRRSPKASTCKGKSCKGCLYYSWRLKSDARIPVGVGIGRTLPQVPNYIIGESEMEATKEGRSLSDFKYTCVGYSVFLDTKNDNAEKPENQAELPFCAGIELLVDRRASTAGHVPANVHKEVIMRRMLHHSQPRAHRSAHPSGDELGLSPCRFRKNAGLVASGVAKNLNRVGNYIKESVDNILYPHRR</sequence>
<protein>
    <submittedName>
        <fullName evidence="3">(wild Malaysian banana) hypothetical protein</fullName>
    </submittedName>
</protein>
<dbReference type="PANTHER" id="PTHR34566">
    <property type="entry name" value="ALTERED INHERITANCE OF MITOCHONDRIA PROTEIN"/>
    <property type="match status" value="1"/>
</dbReference>
<feature type="non-terminal residue" evidence="3">
    <location>
        <position position="238"/>
    </location>
</feature>
<organism evidence="3">
    <name type="scientific">Musa acuminata subsp. malaccensis</name>
    <name type="common">Wild banana</name>
    <name type="synonym">Musa malaccensis</name>
    <dbReference type="NCBI Taxonomy" id="214687"/>
    <lineage>
        <taxon>Eukaryota</taxon>
        <taxon>Viridiplantae</taxon>
        <taxon>Streptophyta</taxon>
        <taxon>Embryophyta</taxon>
        <taxon>Tracheophyta</taxon>
        <taxon>Spermatophyta</taxon>
        <taxon>Magnoliopsida</taxon>
        <taxon>Liliopsida</taxon>
        <taxon>Zingiberales</taxon>
        <taxon>Musaceae</taxon>
        <taxon>Musa</taxon>
    </lineage>
</organism>
<evidence type="ECO:0000259" key="2">
    <source>
        <dbReference type="Pfam" id="PF26631"/>
    </source>
</evidence>
<reference evidence="3" key="1">
    <citation type="submission" date="2021-03" db="EMBL/GenBank/DDBJ databases">
        <authorList>
            <consortium name="Genoscope - CEA"/>
            <person name="William W."/>
        </authorList>
    </citation>
    <scope>NUCLEOTIDE SEQUENCE</scope>
    <source>
        <strain evidence="3">Doubled-haploid Pahang</strain>
    </source>
</reference>
<accession>A0A8D7FDX7</accession>
<dbReference type="AlphaFoldDB" id="A0A8D7FDX7"/>
<feature type="region of interest" description="Disordered" evidence="1">
    <location>
        <begin position="1"/>
        <end position="20"/>
    </location>
</feature>
<evidence type="ECO:0000256" key="1">
    <source>
        <dbReference type="SAM" id="MobiDB-lite"/>
    </source>
</evidence>
<dbReference type="PANTHER" id="PTHR34566:SF2">
    <property type="entry name" value="ALTERED INHERITANCE OF MITOCHONDRIA PROTEIN"/>
    <property type="match status" value="1"/>
</dbReference>
<dbReference type="EMBL" id="HG996468">
    <property type="protein sequence ID" value="CAG1850243.1"/>
    <property type="molecule type" value="Genomic_DNA"/>
</dbReference>
<dbReference type="InterPro" id="IPR058517">
    <property type="entry name" value="DUF8204"/>
</dbReference>
<evidence type="ECO:0000313" key="3">
    <source>
        <dbReference type="EMBL" id="CAG1850243.1"/>
    </source>
</evidence>
<feature type="region of interest" description="Disordered" evidence="1">
    <location>
        <begin position="25"/>
        <end position="62"/>
    </location>
</feature>
<name>A0A8D7FDX7_MUSAM</name>